<evidence type="ECO:0000313" key="5">
    <source>
        <dbReference type="EMBL" id="SNB74203.1"/>
    </source>
</evidence>
<gene>
    <name evidence="5" type="ORF">SAMN02746019_00017650</name>
</gene>
<dbReference type="SUPFAM" id="SSF51445">
    <property type="entry name" value="(Trans)glycosidases"/>
    <property type="match status" value="1"/>
</dbReference>
<evidence type="ECO:0000256" key="3">
    <source>
        <dbReference type="SAM" id="MobiDB-lite"/>
    </source>
</evidence>
<proteinExistence type="predicted"/>
<dbReference type="AlphaFoldDB" id="A0A212RP83"/>
<dbReference type="PANTHER" id="PTHR12631">
    <property type="entry name" value="ALPHA-L-IDURONIDASE"/>
    <property type="match status" value="1"/>
</dbReference>
<evidence type="ECO:0000256" key="1">
    <source>
        <dbReference type="ARBA" id="ARBA00022801"/>
    </source>
</evidence>
<dbReference type="InterPro" id="IPR017853">
    <property type="entry name" value="GH"/>
</dbReference>
<feature type="domain" description="Glycoside hydrolase family 42 N-terminal" evidence="4">
    <location>
        <begin position="79"/>
        <end position="137"/>
    </location>
</feature>
<protein>
    <submittedName>
        <fullName evidence="5">Beta-galactosidase</fullName>
    </submittedName>
</protein>
<dbReference type="RefSeq" id="WP_088572283.1">
    <property type="nucleotide sequence ID" value="NZ_FYEK01000072.1"/>
</dbReference>
<dbReference type="EMBL" id="FYEK01000072">
    <property type="protein sequence ID" value="SNB74203.1"/>
    <property type="molecule type" value="Genomic_DNA"/>
</dbReference>
<name>A0A212RP83_9CHLR</name>
<evidence type="ECO:0000259" key="4">
    <source>
        <dbReference type="Pfam" id="PF02449"/>
    </source>
</evidence>
<dbReference type="PANTHER" id="PTHR12631:SF10">
    <property type="entry name" value="BETA-XYLOSIDASE-LIKE PROTEIN-RELATED"/>
    <property type="match status" value="1"/>
</dbReference>
<dbReference type="GO" id="GO:0004565">
    <property type="term" value="F:beta-galactosidase activity"/>
    <property type="evidence" value="ECO:0007669"/>
    <property type="project" value="InterPro"/>
</dbReference>
<evidence type="ECO:0000313" key="6">
    <source>
        <dbReference type="Proteomes" id="UP000197025"/>
    </source>
</evidence>
<reference evidence="6" key="1">
    <citation type="submission" date="2017-06" db="EMBL/GenBank/DDBJ databases">
        <authorList>
            <person name="Varghese N."/>
            <person name="Submissions S."/>
        </authorList>
    </citation>
    <scope>NUCLEOTIDE SEQUENCE [LARGE SCALE GENOMIC DNA]</scope>
    <source>
        <strain evidence="6">JAD2</strain>
    </source>
</reference>
<dbReference type="InParanoid" id="A0A212RP83"/>
<feature type="compositionally biased region" description="Pro residues" evidence="3">
    <location>
        <begin position="43"/>
        <end position="61"/>
    </location>
</feature>
<keyword evidence="1" id="KW-0378">Hydrolase</keyword>
<feature type="region of interest" description="Disordered" evidence="3">
    <location>
        <begin position="35"/>
        <end position="61"/>
    </location>
</feature>
<keyword evidence="6" id="KW-1185">Reference proteome</keyword>
<dbReference type="OrthoDB" id="136121at2"/>
<evidence type="ECO:0000256" key="2">
    <source>
        <dbReference type="ARBA" id="ARBA00023295"/>
    </source>
</evidence>
<dbReference type="Pfam" id="PF02449">
    <property type="entry name" value="Glyco_hydro_42"/>
    <property type="match status" value="1"/>
</dbReference>
<accession>A0A212RP83</accession>
<keyword evidence="2" id="KW-0326">Glycosidase</keyword>
<dbReference type="GO" id="GO:0009341">
    <property type="term" value="C:beta-galactosidase complex"/>
    <property type="evidence" value="ECO:0007669"/>
    <property type="project" value="InterPro"/>
</dbReference>
<dbReference type="Gene3D" id="3.20.20.80">
    <property type="entry name" value="Glycosidases"/>
    <property type="match status" value="1"/>
</dbReference>
<dbReference type="Proteomes" id="UP000197025">
    <property type="component" value="Unassembled WGS sequence"/>
</dbReference>
<dbReference type="InterPro" id="IPR013529">
    <property type="entry name" value="Glyco_hydro_42_N"/>
</dbReference>
<dbReference type="GO" id="GO:0005975">
    <property type="term" value="P:carbohydrate metabolic process"/>
    <property type="evidence" value="ECO:0007669"/>
    <property type="project" value="InterPro"/>
</dbReference>
<sequence length="412" mass="46292">MRASTRRRIIGLAAFLVALEMSILGFALWKSSTPQGERASLPSPSPSPTSPSPVTPSPPARSPFHIGVQVHGYVGDPRDTLRVVRQVGFPWVKQQVLWSMHEPEPGRYDWGILEGFLIVAERDGLKVVLSVVTAPEWSRQEGGIHGPPDRPEDLARFLQTLIRRHRGRIHAIEVWNEQNLRREWQTSRGLRPEDYVRLLRVAYTAVKAEDPRILVISGALSPTGIDDGVNAVDDFRYLKGMVDAGFLPYADCVGVHHNGYNIGPDVWAEEAPSLPEARTARFRGPFDNPHHSWSFKSTLWGYREIIGSMKPLCVTEFGWASAEEYGVVPPGFEFALDNSLEEQAHWIVEAYEHMREWGFIEMAILWNLDFAPKGFGPEKDDNVLYSIVDTRGVPRPAFSALQAYLAALRPEP</sequence>
<dbReference type="InterPro" id="IPR051923">
    <property type="entry name" value="Glycosyl_Hydrolase_39"/>
</dbReference>
<organism evidence="5 6">
    <name type="scientific">Thermoflexus hugenholtzii JAD2</name>
    <dbReference type="NCBI Taxonomy" id="877466"/>
    <lineage>
        <taxon>Bacteria</taxon>
        <taxon>Bacillati</taxon>
        <taxon>Chloroflexota</taxon>
        <taxon>Thermoflexia</taxon>
        <taxon>Thermoflexales</taxon>
        <taxon>Thermoflexaceae</taxon>
        <taxon>Thermoflexus</taxon>
    </lineage>
</organism>